<evidence type="ECO:0000259" key="5">
    <source>
        <dbReference type="Pfam" id="PF08338"/>
    </source>
</evidence>
<comment type="similarity">
    <text evidence="1">Belongs to the ribosome association toxin RatA family.</text>
</comment>
<protein>
    <submittedName>
        <fullName evidence="6">Epimerase family protein</fullName>
    </submittedName>
</protein>
<dbReference type="SUPFAM" id="SSF51735">
    <property type="entry name" value="NAD(P)-binding Rossmann-fold domains"/>
    <property type="match status" value="1"/>
</dbReference>
<dbReference type="Pfam" id="PF01370">
    <property type="entry name" value="Epimerase"/>
    <property type="match status" value="1"/>
</dbReference>
<dbReference type="SUPFAM" id="SSF55961">
    <property type="entry name" value="Bet v1-like"/>
    <property type="match status" value="1"/>
</dbReference>
<dbReference type="EMBL" id="SJPI01000004">
    <property type="protein sequence ID" value="TWT48183.1"/>
    <property type="molecule type" value="Genomic_DNA"/>
</dbReference>
<dbReference type="CDD" id="cd05242">
    <property type="entry name" value="SDR_a8"/>
    <property type="match status" value="1"/>
</dbReference>
<dbReference type="InterPro" id="IPR005031">
    <property type="entry name" value="COQ10_START"/>
</dbReference>
<dbReference type="PANTHER" id="PTHR11092">
    <property type="entry name" value="SUGAR NUCLEOTIDE EPIMERASE RELATED"/>
    <property type="match status" value="1"/>
</dbReference>
<evidence type="ECO:0000256" key="2">
    <source>
        <dbReference type="ARBA" id="ARBA00009353"/>
    </source>
</evidence>
<dbReference type="InterPro" id="IPR036291">
    <property type="entry name" value="NAD(P)-bd_dom_sf"/>
</dbReference>
<dbReference type="Gene3D" id="3.40.50.720">
    <property type="entry name" value="NAD(P)-binding Rossmann-like Domain"/>
    <property type="match status" value="1"/>
</dbReference>
<feature type="domain" description="DUF1731" evidence="5">
    <location>
        <begin position="407"/>
        <end position="452"/>
    </location>
</feature>
<dbReference type="InterPro" id="IPR023393">
    <property type="entry name" value="START-like_dom_sf"/>
</dbReference>
<sequence length="467" mass="51265">MSSIQQYIAETKLSASPEQAFAYHERPGALQRLVPPWESVKIEHSDQSLHVGSQVVLKTKVAGVSLRWVAEHVQYDPPRLFADTQLSGPFKRWDHRHEFHEVADEAQSCRLRDEITYELPMGALGNLFGSGKACHTIEAMFAYRHRITKDDLAMASQTPMDPMRIAISGSSGLVGSNLSSMLTLLGHEVVNLVRSPDPRPDHLAVWSDSNELQQLSQCDAVVHLAGKSIASGRWSDEVKREIRDSRVIKTRQLCEGLASLHKKPKVLVCASATGIYGDRGDETLLESSSTGDDFLADVAAEWEAACQPAIDAGIRVVNTRFGIILSPQGGALQKTLLPAKFCGGALGNGQQWWSWIAIDDVLGGIHHVLANDQVNGPVNFVSPNPIRNRDFAQTLGKVLNRPALIPAPAFGLRLALGEMADALLLASTRVIPEVLTETGYQFRFTDLADYLKYGLGRVRLPSLERNK</sequence>
<evidence type="ECO:0000313" key="6">
    <source>
        <dbReference type="EMBL" id="TWT48183.1"/>
    </source>
</evidence>
<dbReference type="CDD" id="cd07820">
    <property type="entry name" value="SRPBCC_3"/>
    <property type="match status" value="1"/>
</dbReference>
<comment type="caution">
    <text evidence="6">The sequence shown here is derived from an EMBL/GenBank/DDBJ whole genome shotgun (WGS) entry which is preliminary data.</text>
</comment>
<dbReference type="Pfam" id="PF08338">
    <property type="entry name" value="DUF1731"/>
    <property type="match status" value="1"/>
</dbReference>
<dbReference type="InterPro" id="IPR010099">
    <property type="entry name" value="SDR39U1"/>
</dbReference>
<dbReference type="NCBIfam" id="TIGR01777">
    <property type="entry name" value="yfcH"/>
    <property type="match status" value="1"/>
</dbReference>
<dbReference type="Proteomes" id="UP000316598">
    <property type="component" value="Unassembled WGS sequence"/>
</dbReference>
<comment type="similarity">
    <text evidence="2">Belongs to the NAD(P)-dependent epimerase/dehydratase family. SDR39U1 subfamily.</text>
</comment>
<dbReference type="AlphaFoldDB" id="A0A5C5WDG7"/>
<name>A0A5C5WDG7_9BACT</name>
<feature type="domain" description="NAD-dependent epimerase/dehydratase" evidence="3">
    <location>
        <begin position="165"/>
        <end position="373"/>
    </location>
</feature>
<evidence type="ECO:0000259" key="3">
    <source>
        <dbReference type="Pfam" id="PF01370"/>
    </source>
</evidence>
<dbReference type="Pfam" id="PF03364">
    <property type="entry name" value="Polyketide_cyc"/>
    <property type="match status" value="1"/>
</dbReference>
<keyword evidence="7" id="KW-1185">Reference proteome</keyword>
<dbReference type="Gene3D" id="3.30.530.20">
    <property type="match status" value="1"/>
</dbReference>
<evidence type="ECO:0000259" key="4">
    <source>
        <dbReference type="Pfam" id="PF03364"/>
    </source>
</evidence>
<gene>
    <name evidence="6" type="ORF">Pla22_51840</name>
</gene>
<reference evidence="6 7" key="1">
    <citation type="submission" date="2019-02" db="EMBL/GenBank/DDBJ databases">
        <title>Deep-cultivation of Planctomycetes and their phenomic and genomic characterization uncovers novel biology.</title>
        <authorList>
            <person name="Wiegand S."/>
            <person name="Jogler M."/>
            <person name="Boedeker C."/>
            <person name="Pinto D."/>
            <person name="Vollmers J."/>
            <person name="Rivas-Marin E."/>
            <person name="Kohn T."/>
            <person name="Peeters S.H."/>
            <person name="Heuer A."/>
            <person name="Rast P."/>
            <person name="Oberbeckmann S."/>
            <person name="Bunk B."/>
            <person name="Jeske O."/>
            <person name="Meyerdierks A."/>
            <person name="Storesund J.E."/>
            <person name="Kallscheuer N."/>
            <person name="Luecker S."/>
            <person name="Lage O.M."/>
            <person name="Pohl T."/>
            <person name="Merkel B.J."/>
            <person name="Hornburger P."/>
            <person name="Mueller R.-W."/>
            <person name="Bruemmer F."/>
            <person name="Labrenz M."/>
            <person name="Spormann A.M."/>
            <person name="Op Den Camp H."/>
            <person name="Overmann J."/>
            <person name="Amann R."/>
            <person name="Jetten M.S.M."/>
            <person name="Mascher T."/>
            <person name="Medema M.H."/>
            <person name="Devos D.P."/>
            <person name="Kaster A.-K."/>
            <person name="Ovreas L."/>
            <person name="Rohde M."/>
            <person name="Galperin M.Y."/>
            <person name="Jogler C."/>
        </authorList>
    </citation>
    <scope>NUCLEOTIDE SEQUENCE [LARGE SCALE GENOMIC DNA]</scope>
    <source>
        <strain evidence="6 7">Pla22</strain>
    </source>
</reference>
<dbReference type="RefSeq" id="WP_146517581.1">
    <property type="nucleotide sequence ID" value="NZ_SJPI01000004.1"/>
</dbReference>
<dbReference type="PANTHER" id="PTHR11092:SF0">
    <property type="entry name" value="EPIMERASE FAMILY PROTEIN SDR39U1"/>
    <property type="match status" value="1"/>
</dbReference>
<feature type="domain" description="Coenzyme Q-binding protein COQ10 START" evidence="4">
    <location>
        <begin position="14"/>
        <end position="135"/>
    </location>
</feature>
<evidence type="ECO:0000313" key="7">
    <source>
        <dbReference type="Proteomes" id="UP000316598"/>
    </source>
</evidence>
<accession>A0A5C5WDG7</accession>
<dbReference type="OrthoDB" id="9801773at2"/>
<organism evidence="6 7">
    <name type="scientific">Rubripirellula amarantea</name>
    <dbReference type="NCBI Taxonomy" id="2527999"/>
    <lineage>
        <taxon>Bacteria</taxon>
        <taxon>Pseudomonadati</taxon>
        <taxon>Planctomycetota</taxon>
        <taxon>Planctomycetia</taxon>
        <taxon>Pirellulales</taxon>
        <taxon>Pirellulaceae</taxon>
        <taxon>Rubripirellula</taxon>
    </lineage>
</organism>
<proteinExistence type="inferred from homology"/>
<dbReference type="InterPro" id="IPR001509">
    <property type="entry name" value="Epimerase_deHydtase"/>
</dbReference>
<evidence type="ECO:0000256" key="1">
    <source>
        <dbReference type="ARBA" id="ARBA00008918"/>
    </source>
</evidence>
<dbReference type="InterPro" id="IPR013549">
    <property type="entry name" value="DUF1731"/>
</dbReference>